<feature type="compositionally biased region" description="Polar residues" evidence="1">
    <location>
        <begin position="204"/>
        <end position="223"/>
    </location>
</feature>
<feature type="compositionally biased region" description="Basic and acidic residues" evidence="1">
    <location>
        <begin position="426"/>
        <end position="439"/>
    </location>
</feature>
<comment type="caution">
    <text evidence="2">The sequence shown here is derived from an EMBL/GenBank/DDBJ whole genome shotgun (WGS) entry which is preliminary data.</text>
</comment>
<evidence type="ECO:0000313" key="3">
    <source>
        <dbReference type="EMBL" id="CAF3578925.1"/>
    </source>
</evidence>
<feature type="compositionally biased region" description="Polar residues" evidence="1">
    <location>
        <begin position="400"/>
        <end position="423"/>
    </location>
</feature>
<dbReference type="Proteomes" id="UP000682733">
    <property type="component" value="Unassembled WGS sequence"/>
</dbReference>
<dbReference type="EMBL" id="CAJOBA010001145">
    <property type="protein sequence ID" value="CAF3578925.1"/>
    <property type="molecule type" value="Genomic_DNA"/>
</dbReference>
<name>A0A8S2D3K7_9BILA</name>
<feature type="compositionally biased region" description="Acidic residues" evidence="1">
    <location>
        <begin position="379"/>
        <end position="396"/>
    </location>
</feature>
<feature type="region of interest" description="Disordered" evidence="1">
    <location>
        <begin position="200"/>
        <end position="229"/>
    </location>
</feature>
<dbReference type="AlphaFoldDB" id="A0A8S2D3K7"/>
<dbReference type="EMBL" id="CAJNOK010001145">
    <property type="protein sequence ID" value="CAF0795887.1"/>
    <property type="molecule type" value="Genomic_DNA"/>
</dbReference>
<feature type="compositionally biased region" description="Polar residues" evidence="1">
    <location>
        <begin position="130"/>
        <end position="146"/>
    </location>
</feature>
<gene>
    <name evidence="2" type="ORF">OVA965_LOCUS4382</name>
    <name evidence="3" type="ORF">TMI583_LOCUS4380</name>
</gene>
<dbReference type="InterPro" id="IPR011993">
    <property type="entry name" value="PH-like_dom_sf"/>
</dbReference>
<sequence>MYIYSLCSAAPVSHITTDAEIFEQYIADLQIYLPNITEEEKEDIREYIDAKGGIEQLSTTGVAQILSSDKPDLSGVLCFVKDYDKRAYYFRLYDLKNSTVLIKFINEDEAEFFVNHFQTKQLDREKKSYQQHSTTSLNRNTNTKTDVFNIGRDTPRSVPPIKSKPDPPPPPPPPREHKKSVSTSSAKSIPLLDIIQQVAKKLQPESSSSDKQPTNQNSATGSPTDKRTRYDAMIARTLKFLTNRTKTIEHGYDYVSLETGKYWSKINNFSSIGRDYTADDDDTIRITPDRGWALPKERKLTRLNESQIKYLTEKFDEGVQQRIRWKPEEVSAEMQRKKDLKNRFYFTPAEFLKPGQIRSFFSRLKSIRGKQTETVVVDEVEEEDDDEFDDNQVVEETEQRNNLRYSMGISNEQSSPPASSRNRAVSPDKRADSTTDVRPAKKRSSLRKRTVVK</sequence>
<evidence type="ECO:0000256" key="1">
    <source>
        <dbReference type="SAM" id="MobiDB-lite"/>
    </source>
</evidence>
<dbReference type="Gene3D" id="2.30.29.30">
    <property type="entry name" value="Pleckstrin-homology domain (PH domain)/Phosphotyrosine-binding domain (PTB)"/>
    <property type="match status" value="1"/>
</dbReference>
<protein>
    <submittedName>
        <fullName evidence="2">Uncharacterized protein</fullName>
    </submittedName>
</protein>
<accession>A0A8S2D3K7</accession>
<organism evidence="2 4">
    <name type="scientific">Didymodactylos carnosus</name>
    <dbReference type="NCBI Taxonomy" id="1234261"/>
    <lineage>
        <taxon>Eukaryota</taxon>
        <taxon>Metazoa</taxon>
        <taxon>Spiralia</taxon>
        <taxon>Gnathifera</taxon>
        <taxon>Rotifera</taxon>
        <taxon>Eurotatoria</taxon>
        <taxon>Bdelloidea</taxon>
        <taxon>Philodinida</taxon>
        <taxon>Philodinidae</taxon>
        <taxon>Didymodactylos</taxon>
    </lineage>
</organism>
<evidence type="ECO:0000313" key="4">
    <source>
        <dbReference type="Proteomes" id="UP000677228"/>
    </source>
</evidence>
<dbReference type="Proteomes" id="UP000677228">
    <property type="component" value="Unassembled WGS sequence"/>
</dbReference>
<reference evidence="2" key="1">
    <citation type="submission" date="2021-02" db="EMBL/GenBank/DDBJ databases">
        <authorList>
            <person name="Nowell W R."/>
        </authorList>
    </citation>
    <scope>NUCLEOTIDE SEQUENCE</scope>
</reference>
<feature type="compositionally biased region" description="Basic residues" evidence="1">
    <location>
        <begin position="440"/>
        <end position="453"/>
    </location>
</feature>
<feature type="region of interest" description="Disordered" evidence="1">
    <location>
        <begin position="379"/>
        <end position="453"/>
    </location>
</feature>
<proteinExistence type="predicted"/>
<dbReference type="SUPFAM" id="SSF50729">
    <property type="entry name" value="PH domain-like"/>
    <property type="match status" value="1"/>
</dbReference>
<feature type="region of interest" description="Disordered" evidence="1">
    <location>
        <begin position="123"/>
        <end position="186"/>
    </location>
</feature>
<evidence type="ECO:0000313" key="2">
    <source>
        <dbReference type="EMBL" id="CAF0795887.1"/>
    </source>
</evidence>